<sequence length="149" mass="16134">MEVRIAAPVEGGAGEGDPETEWIEAEALGSDRYRLLRPPFLAYGLSRDDVVHAESPGGDLPIRIEEVERKSGHRTIRAALDPGVALGGEELAPHLERLRALGCELAALPPSILAVDAPEEVDLGAVVERLSEAARENLLVFEWVDPRRS</sequence>
<accession>A0ABM7X5P3</accession>
<keyword evidence="2" id="KW-1185">Reference proteome</keyword>
<dbReference type="RefSeq" id="WP_248343735.1">
    <property type="nucleotide sequence ID" value="NZ_AP025592.1"/>
</dbReference>
<protein>
    <recommendedName>
        <fullName evidence="3">DUF4265 domain-containing protein</fullName>
    </recommendedName>
</protein>
<dbReference type="Proteomes" id="UP001162734">
    <property type="component" value="Chromosome"/>
</dbReference>
<dbReference type="EMBL" id="AP025592">
    <property type="protein sequence ID" value="BDG07131.1"/>
    <property type="molecule type" value="Genomic_DNA"/>
</dbReference>
<evidence type="ECO:0000313" key="1">
    <source>
        <dbReference type="EMBL" id="BDG07131.1"/>
    </source>
</evidence>
<reference evidence="2" key="1">
    <citation type="journal article" date="2022" name="Int. J. Syst. Evol. Microbiol.">
        <title>Anaeromyxobacter oryzae sp. nov., Anaeromyxobacter diazotrophicus sp. nov. and Anaeromyxobacter paludicola sp. nov., isolated from paddy soils.</title>
        <authorList>
            <person name="Itoh H."/>
            <person name="Xu Z."/>
            <person name="Mise K."/>
            <person name="Masuda Y."/>
            <person name="Ushijima N."/>
            <person name="Hayakawa C."/>
            <person name="Shiratori Y."/>
            <person name="Senoo K."/>
        </authorList>
    </citation>
    <scope>NUCLEOTIDE SEQUENCE [LARGE SCALE GENOMIC DNA]</scope>
    <source>
        <strain evidence="2">Red630</strain>
    </source>
</reference>
<evidence type="ECO:0000313" key="2">
    <source>
        <dbReference type="Proteomes" id="UP001162734"/>
    </source>
</evidence>
<gene>
    <name evidence="1" type="ORF">AMPC_02440</name>
</gene>
<dbReference type="Pfam" id="PF14085">
    <property type="entry name" value="DUF4265"/>
    <property type="match status" value="1"/>
</dbReference>
<evidence type="ECO:0008006" key="3">
    <source>
        <dbReference type="Google" id="ProtNLM"/>
    </source>
</evidence>
<proteinExistence type="predicted"/>
<organism evidence="1 2">
    <name type="scientific">Anaeromyxobacter paludicola</name>
    <dbReference type="NCBI Taxonomy" id="2918171"/>
    <lineage>
        <taxon>Bacteria</taxon>
        <taxon>Pseudomonadati</taxon>
        <taxon>Myxococcota</taxon>
        <taxon>Myxococcia</taxon>
        <taxon>Myxococcales</taxon>
        <taxon>Cystobacterineae</taxon>
        <taxon>Anaeromyxobacteraceae</taxon>
        <taxon>Anaeromyxobacter</taxon>
    </lineage>
</organism>
<dbReference type="InterPro" id="IPR025361">
    <property type="entry name" value="DUF4265"/>
</dbReference>
<name>A0ABM7X5P3_9BACT</name>